<sequence>MNFLPKVENVSVIVNDTLADYENIDEGDHDPELQNLVEEWNLCPSVYAILIQHGYSVQYLKMMDDRSLDDVFSVVKWTGHKYALRQKLVLWPESVLFQSASTSSTSRNAPAVDSTEFPATSTVQSSSLKHRLLPTSVTSELLNDILNRNEKGKIVVNFFGKHQCLDSSHRKFLAHTIVDYYIANDMYFPLPDMAKFAQLIADRFSMELAETYYNPRDAKAEKKHPSGLIYDRFHNRNKKRLVRAKSSETENTYCKEKSIALSLPEDEITKLSTLKNWLRNNFAPTDEVQAKWKESMPLRLRAIIDEVDIEKCNVLSEWPRITDETGYLLIDSDFDHLFGKSDKLFNDWEEFSENFLNYVRINNIKDERSRKLMHILEESTICQGGRDVILCFVFHALIKPTRRANGKLPTILEAQLDVCYLCDTYDEYIEAIQTTRQECATAKIQVAPRIYAVGSFENIEEFYVATGKIEYRLPSFLRCLDVIIKLKHVLDYPFPESCEILWCFITRYFYGIDYRRKSKNSQLLQLVSYLEAHRVDLQ</sequence>
<reference evidence="1" key="2">
    <citation type="submission" date="2020-05" db="UniProtKB">
        <authorList>
            <consortium name="EnsemblMetazoa"/>
        </authorList>
    </citation>
    <scope>IDENTIFICATION</scope>
    <source>
        <strain evidence="1">LVP_AGWG</strain>
    </source>
</reference>
<dbReference type="OrthoDB" id="7757509at2759"/>
<proteinExistence type="predicted"/>
<keyword evidence="2" id="KW-1185">Reference proteome</keyword>
<dbReference type="Proteomes" id="UP000008820">
    <property type="component" value="Chromosome 3"/>
</dbReference>
<protein>
    <submittedName>
        <fullName evidence="1">Uncharacterized protein</fullName>
    </submittedName>
</protein>
<dbReference type="VEuPathDB" id="VectorBase:AAEL017985"/>
<gene>
    <name evidence="1" type="primary">110678890</name>
</gene>
<dbReference type="InParanoid" id="A0A1S4G7A1"/>
<reference evidence="1 2" key="1">
    <citation type="submission" date="2017-06" db="EMBL/GenBank/DDBJ databases">
        <title>Aedes aegypti genome working group (AGWG) sequencing and assembly.</title>
        <authorList>
            <consortium name="Aedes aegypti Genome Working Group (AGWG)"/>
            <person name="Matthews B.J."/>
        </authorList>
    </citation>
    <scope>NUCLEOTIDE SEQUENCE [LARGE SCALE GENOMIC DNA]</scope>
    <source>
        <strain evidence="1 2">LVP_AGWG</strain>
    </source>
</reference>
<accession>A0A1S4G7A1</accession>
<dbReference type="EnsemblMetazoa" id="AAEL017985-RA">
    <property type="protein sequence ID" value="AAEL017985-PA"/>
    <property type="gene ID" value="AAEL017985"/>
</dbReference>
<evidence type="ECO:0000313" key="1">
    <source>
        <dbReference type="EnsemblMetazoa" id="AAEL017985-PA"/>
    </source>
</evidence>
<dbReference type="AlphaFoldDB" id="A0A1S4G7A1"/>
<evidence type="ECO:0000313" key="2">
    <source>
        <dbReference type="Proteomes" id="UP000008820"/>
    </source>
</evidence>
<organism evidence="1 2">
    <name type="scientific">Aedes aegypti</name>
    <name type="common">Yellowfever mosquito</name>
    <name type="synonym">Culex aegypti</name>
    <dbReference type="NCBI Taxonomy" id="7159"/>
    <lineage>
        <taxon>Eukaryota</taxon>
        <taxon>Metazoa</taxon>
        <taxon>Ecdysozoa</taxon>
        <taxon>Arthropoda</taxon>
        <taxon>Hexapoda</taxon>
        <taxon>Insecta</taxon>
        <taxon>Pterygota</taxon>
        <taxon>Neoptera</taxon>
        <taxon>Endopterygota</taxon>
        <taxon>Diptera</taxon>
        <taxon>Nematocera</taxon>
        <taxon>Culicoidea</taxon>
        <taxon>Culicidae</taxon>
        <taxon>Culicinae</taxon>
        <taxon>Aedini</taxon>
        <taxon>Aedes</taxon>
        <taxon>Stegomyia</taxon>
    </lineage>
</organism>
<name>A0A1S4G7A1_AEDAE</name>